<evidence type="ECO:0008006" key="7">
    <source>
        <dbReference type="Google" id="ProtNLM"/>
    </source>
</evidence>
<name>A0A2P5X5C3_GOSBA</name>
<accession>A0A2P5X5C3</accession>
<dbReference type="GO" id="GO:0006397">
    <property type="term" value="P:mRNA processing"/>
    <property type="evidence" value="ECO:0007669"/>
    <property type="project" value="UniProtKB-KW"/>
</dbReference>
<dbReference type="InterPro" id="IPR012677">
    <property type="entry name" value="Nucleotide-bd_a/b_plait_sf"/>
</dbReference>
<evidence type="ECO:0000256" key="4">
    <source>
        <dbReference type="SAM" id="MobiDB-lite"/>
    </source>
</evidence>
<dbReference type="GO" id="GO:0005681">
    <property type="term" value="C:spliceosomal complex"/>
    <property type="evidence" value="ECO:0007669"/>
    <property type="project" value="UniProtKB-KW"/>
</dbReference>
<dbReference type="InterPro" id="IPR035979">
    <property type="entry name" value="RBD_domain_sf"/>
</dbReference>
<evidence type="ECO:0000256" key="3">
    <source>
        <dbReference type="ARBA" id="ARBA00023187"/>
    </source>
</evidence>
<reference evidence="5 6" key="1">
    <citation type="submission" date="2015-01" db="EMBL/GenBank/DDBJ databases">
        <title>Genome of allotetraploid Gossypium barbadense reveals genomic plasticity and fiber elongation in cotton evolution.</title>
        <authorList>
            <person name="Chen X."/>
            <person name="Liu X."/>
            <person name="Zhao B."/>
            <person name="Zheng H."/>
            <person name="Hu Y."/>
            <person name="Lu G."/>
            <person name="Yang C."/>
            <person name="Chen J."/>
            <person name="Shan C."/>
            <person name="Zhang L."/>
            <person name="Zhou Y."/>
            <person name="Wang L."/>
            <person name="Guo W."/>
            <person name="Bai Y."/>
            <person name="Ruan J."/>
            <person name="Shangguan X."/>
            <person name="Mao Y."/>
            <person name="Jiang J."/>
            <person name="Zhu Y."/>
            <person name="Lei J."/>
            <person name="Kang H."/>
            <person name="Chen S."/>
            <person name="He X."/>
            <person name="Wang R."/>
            <person name="Wang Y."/>
            <person name="Chen J."/>
            <person name="Wang L."/>
            <person name="Yu S."/>
            <person name="Wang B."/>
            <person name="Wei J."/>
            <person name="Song S."/>
            <person name="Lu X."/>
            <person name="Gao Z."/>
            <person name="Gu W."/>
            <person name="Deng X."/>
            <person name="Ma D."/>
            <person name="Wang S."/>
            <person name="Liang W."/>
            <person name="Fang L."/>
            <person name="Cai C."/>
            <person name="Zhu X."/>
            <person name="Zhou B."/>
            <person name="Zhang Y."/>
            <person name="Chen Z."/>
            <person name="Xu S."/>
            <person name="Zhu R."/>
            <person name="Wang S."/>
            <person name="Zhang T."/>
            <person name="Zhao G."/>
        </authorList>
    </citation>
    <scope>NUCLEOTIDE SEQUENCE [LARGE SCALE GENOMIC DNA]</scope>
    <source>
        <strain evidence="6">cv. Xinhai21</strain>
        <tissue evidence="5">Leaf</tissue>
    </source>
</reference>
<dbReference type="OrthoDB" id="439808at2759"/>
<dbReference type="InterPro" id="IPR050907">
    <property type="entry name" value="SRSF"/>
</dbReference>
<dbReference type="EMBL" id="KZ665642">
    <property type="protein sequence ID" value="PPR98530.1"/>
    <property type="molecule type" value="Genomic_DNA"/>
</dbReference>
<dbReference type="AlphaFoldDB" id="A0A2P5X5C3"/>
<evidence type="ECO:0000256" key="1">
    <source>
        <dbReference type="ARBA" id="ARBA00022664"/>
    </source>
</evidence>
<protein>
    <recommendedName>
        <fullName evidence="7">RRM domain-containing protein</fullName>
    </recommendedName>
</protein>
<keyword evidence="1" id="KW-0507">mRNA processing</keyword>
<organism evidence="5 6">
    <name type="scientific">Gossypium barbadense</name>
    <name type="common">Sea Island cotton</name>
    <name type="synonym">Hibiscus barbadensis</name>
    <dbReference type="NCBI Taxonomy" id="3634"/>
    <lineage>
        <taxon>Eukaryota</taxon>
        <taxon>Viridiplantae</taxon>
        <taxon>Streptophyta</taxon>
        <taxon>Embryophyta</taxon>
        <taxon>Tracheophyta</taxon>
        <taxon>Spermatophyta</taxon>
        <taxon>Magnoliopsida</taxon>
        <taxon>eudicotyledons</taxon>
        <taxon>Gunneridae</taxon>
        <taxon>Pentapetalae</taxon>
        <taxon>rosids</taxon>
        <taxon>malvids</taxon>
        <taxon>Malvales</taxon>
        <taxon>Malvaceae</taxon>
        <taxon>Malvoideae</taxon>
        <taxon>Gossypium</taxon>
    </lineage>
</organism>
<feature type="region of interest" description="Disordered" evidence="4">
    <location>
        <begin position="1"/>
        <end position="30"/>
    </location>
</feature>
<dbReference type="PANTHER" id="PTHR23147">
    <property type="entry name" value="SERINE/ARGININE RICH SPLICING FACTOR"/>
    <property type="match status" value="1"/>
</dbReference>
<dbReference type="SUPFAM" id="SSF54928">
    <property type="entry name" value="RNA-binding domain, RBD"/>
    <property type="match status" value="1"/>
</dbReference>
<proteinExistence type="predicted"/>
<dbReference type="GO" id="GO:0008380">
    <property type="term" value="P:RNA splicing"/>
    <property type="evidence" value="ECO:0007669"/>
    <property type="project" value="UniProtKB-KW"/>
</dbReference>
<evidence type="ECO:0000256" key="2">
    <source>
        <dbReference type="ARBA" id="ARBA00022728"/>
    </source>
</evidence>
<keyword evidence="3" id="KW-0508">mRNA splicing</keyword>
<dbReference type="Proteomes" id="UP000239757">
    <property type="component" value="Unassembled WGS sequence"/>
</dbReference>
<evidence type="ECO:0000313" key="6">
    <source>
        <dbReference type="Proteomes" id="UP000239757"/>
    </source>
</evidence>
<keyword evidence="2" id="KW-0747">Spliceosome</keyword>
<dbReference type="GO" id="GO:0003676">
    <property type="term" value="F:nucleic acid binding"/>
    <property type="evidence" value="ECO:0007669"/>
    <property type="project" value="InterPro"/>
</dbReference>
<sequence>MRGRNYSPSLPRDYGRRYRSPSPRGCYGDRSRDLPTSLLVRNLRHDCRVEDLRGPLGQFGHLKDIYLPRDNYTGATLFVMQGTMWFWIVQYLDPADAADAKYHTDGVGQIGTPRFIILDHRDVTEVSSAVQIIIVLLGKGITQGQFHPEMGDVEGDPTQGRLIVGAGVKVWTILGFLPGFDEYVVQYHS</sequence>
<evidence type="ECO:0000313" key="5">
    <source>
        <dbReference type="EMBL" id="PPR98530.1"/>
    </source>
</evidence>
<gene>
    <name evidence="5" type="ORF">GOBAR_AA22143</name>
</gene>
<dbReference type="Gene3D" id="3.30.70.330">
    <property type="match status" value="1"/>
</dbReference>